<organism evidence="7">
    <name type="scientific">Timema tahoe</name>
    <dbReference type="NCBI Taxonomy" id="61484"/>
    <lineage>
        <taxon>Eukaryota</taxon>
        <taxon>Metazoa</taxon>
        <taxon>Ecdysozoa</taxon>
        <taxon>Arthropoda</taxon>
        <taxon>Hexapoda</taxon>
        <taxon>Insecta</taxon>
        <taxon>Pterygota</taxon>
        <taxon>Neoptera</taxon>
        <taxon>Polyneoptera</taxon>
        <taxon>Phasmatodea</taxon>
        <taxon>Timematodea</taxon>
        <taxon>Timematoidea</taxon>
        <taxon>Timematidae</taxon>
        <taxon>Timema</taxon>
    </lineage>
</organism>
<feature type="compositionally biased region" description="Low complexity" evidence="5">
    <location>
        <begin position="176"/>
        <end position="193"/>
    </location>
</feature>
<evidence type="ECO:0000256" key="3">
    <source>
        <dbReference type="ARBA" id="ARBA00022737"/>
    </source>
</evidence>
<evidence type="ECO:0000256" key="4">
    <source>
        <dbReference type="ARBA" id="ARBA00023157"/>
    </source>
</evidence>
<evidence type="ECO:0000256" key="1">
    <source>
        <dbReference type="ARBA" id="ARBA00022536"/>
    </source>
</evidence>
<reference evidence="7" key="1">
    <citation type="submission" date="2020-11" db="EMBL/GenBank/DDBJ databases">
        <authorList>
            <person name="Tran Van P."/>
        </authorList>
    </citation>
    <scope>NUCLEOTIDE SEQUENCE</scope>
</reference>
<dbReference type="PANTHER" id="PTHR24034:SF209">
    <property type="entry name" value="EGF-LIKE DOMAIN-CONTAINING PROTEIN"/>
    <property type="match status" value="1"/>
</dbReference>
<keyword evidence="3" id="KW-0677">Repeat</keyword>
<gene>
    <name evidence="7" type="ORF">TTEB3V08_LOCUS10495</name>
</gene>
<feature type="domain" description="EGF-like" evidence="6">
    <location>
        <begin position="115"/>
        <end position="130"/>
    </location>
</feature>
<accession>A0A7R9IQ85</accession>
<feature type="domain" description="EGF-like" evidence="6">
    <location>
        <begin position="72"/>
        <end position="87"/>
    </location>
</feature>
<evidence type="ECO:0000313" key="7">
    <source>
        <dbReference type="EMBL" id="CAD7462604.1"/>
    </source>
</evidence>
<sequence>MNMGCQFETFSFGLPWDKAYLECCVEEDQFVSPIAGNATRKPPTPVIDNLCNFLEGELCAHICVPTPGSYRCECHEGFSLMSDGKSCQQKDLPDRCKLNNPCSHKCLDTGIAIECSCYPGYELGQDERSCLGEYIPILSYLARPVAAYSKGPLAYCLGRYQLSAAGQISLPLPTLPTTTHHPGPGPLTHTDTTNTTKFSKI</sequence>
<proteinExistence type="predicted"/>
<dbReference type="GO" id="GO:0005509">
    <property type="term" value="F:calcium ion binding"/>
    <property type="evidence" value="ECO:0007669"/>
    <property type="project" value="InterPro"/>
</dbReference>
<name>A0A7R9IQ85_9NEOP</name>
<dbReference type="Pfam" id="PF14670">
    <property type="entry name" value="FXa_inhibition"/>
    <property type="match status" value="1"/>
</dbReference>
<dbReference type="FunFam" id="2.10.25.10:FF:000010">
    <property type="entry name" value="Pro-epidermal growth factor"/>
    <property type="match status" value="1"/>
</dbReference>
<dbReference type="PANTHER" id="PTHR24034">
    <property type="entry name" value="EGF-LIKE DOMAIN-CONTAINING PROTEIN"/>
    <property type="match status" value="1"/>
</dbReference>
<feature type="region of interest" description="Disordered" evidence="5">
    <location>
        <begin position="176"/>
        <end position="201"/>
    </location>
</feature>
<protein>
    <recommendedName>
        <fullName evidence="6">EGF-like domain-containing protein</fullName>
    </recommendedName>
</protein>
<dbReference type="InterPro" id="IPR001881">
    <property type="entry name" value="EGF-like_Ca-bd_dom"/>
</dbReference>
<dbReference type="InterPro" id="IPR000742">
    <property type="entry name" value="EGF"/>
</dbReference>
<keyword evidence="4" id="KW-1015">Disulfide bond</keyword>
<dbReference type="Gene3D" id="2.10.25.10">
    <property type="entry name" value="Laminin"/>
    <property type="match status" value="2"/>
</dbReference>
<dbReference type="EMBL" id="OE006353">
    <property type="protein sequence ID" value="CAD7462604.1"/>
    <property type="molecule type" value="Genomic_DNA"/>
</dbReference>
<dbReference type="PROSITE" id="PS01186">
    <property type="entry name" value="EGF_2"/>
    <property type="match status" value="2"/>
</dbReference>
<dbReference type="InterPro" id="IPR050751">
    <property type="entry name" value="ECM_structural_protein"/>
</dbReference>
<dbReference type="AlphaFoldDB" id="A0A7R9IQ85"/>
<dbReference type="SMART" id="SM00181">
    <property type="entry name" value="EGF"/>
    <property type="match status" value="2"/>
</dbReference>
<dbReference type="SMART" id="SM00179">
    <property type="entry name" value="EGF_CA"/>
    <property type="match status" value="2"/>
</dbReference>
<dbReference type="SUPFAM" id="SSF57196">
    <property type="entry name" value="EGF/Laminin"/>
    <property type="match status" value="2"/>
</dbReference>
<evidence type="ECO:0000256" key="5">
    <source>
        <dbReference type="SAM" id="MobiDB-lite"/>
    </source>
</evidence>
<evidence type="ECO:0000256" key="2">
    <source>
        <dbReference type="ARBA" id="ARBA00022729"/>
    </source>
</evidence>
<keyword evidence="1" id="KW-0245">EGF-like domain</keyword>
<keyword evidence="2" id="KW-0732">Signal</keyword>
<evidence type="ECO:0000259" key="6">
    <source>
        <dbReference type="PROSITE" id="PS01186"/>
    </source>
</evidence>